<dbReference type="KEGG" id="drc:G0Q07_03480"/>
<dbReference type="Proteomes" id="UP000474630">
    <property type="component" value="Chromosome"/>
</dbReference>
<feature type="chain" id="PRO_5025593971" description="Por secretion system C-terminal sorting domain-containing protein" evidence="1">
    <location>
        <begin position="20"/>
        <end position="193"/>
    </location>
</feature>
<name>A0A6C0RA50_9BACT</name>
<dbReference type="AlphaFoldDB" id="A0A6C0RA50"/>
<accession>A0A6C0RA50</accession>
<protein>
    <recommendedName>
        <fullName evidence="4">Por secretion system C-terminal sorting domain-containing protein</fullName>
    </recommendedName>
</protein>
<evidence type="ECO:0000313" key="2">
    <source>
        <dbReference type="EMBL" id="QIA06852.1"/>
    </source>
</evidence>
<dbReference type="EMBL" id="CP048409">
    <property type="protein sequence ID" value="QIA06852.1"/>
    <property type="molecule type" value="Genomic_DNA"/>
</dbReference>
<keyword evidence="1" id="KW-0732">Signal</keyword>
<evidence type="ECO:0000313" key="3">
    <source>
        <dbReference type="Proteomes" id="UP000474630"/>
    </source>
</evidence>
<keyword evidence="3" id="KW-1185">Reference proteome</keyword>
<gene>
    <name evidence="2" type="ORF">G0Q07_03480</name>
</gene>
<reference evidence="2 3" key="1">
    <citation type="submission" date="2020-02" db="EMBL/GenBank/DDBJ databases">
        <title>Genome sequencing for Draconibacterium sp. strain M1.</title>
        <authorList>
            <person name="Park S.-J."/>
        </authorList>
    </citation>
    <scope>NUCLEOTIDE SEQUENCE [LARGE SCALE GENOMIC DNA]</scope>
    <source>
        <strain evidence="2 3">M1</strain>
    </source>
</reference>
<organism evidence="2 3">
    <name type="scientific">Draconibacterium halophilum</name>
    <dbReference type="NCBI Taxonomy" id="2706887"/>
    <lineage>
        <taxon>Bacteria</taxon>
        <taxon>Pseudomonadati</taxon>
        <taxon>Bacteroidota</taxon>
        <taxon>Bacteroidia</taxon>
        <taxon>Marinilabiliales</taxon>
        <taxon>Prolixibacteraceae</taxon>
        <taxon>Draconibacterium</taxon>
    </lineage>
</organism>
<dbReference type="RefSeq" id="WP_163344782.1">
    <property type="nucleotide sequence ID" value="NZ_CP048409.1"/>
</dbReference>
<proteinExistence type="predicted"/>
<evidence type="ECO:0008006" key="4">
    <source>
        <dbReference type="Google" id="ProtNLM"/>
    </source>
</evidence>
<evidence type="ECO:0000256" key="1">
    <source>
        <dbReference type="SAM" id="SignalP"/>
    </source>
</evidence>
<sequence length="193" mass="22260">MKTLFVGIFAMLITSVAMASGNLKVNMTDNESETTVMEITNAEVVNYEIELTDAWGNKIYEMNTEIPRGDFEKRYDLSGLENGTYWYFVRTGDEEVSKQLSVEYGDVEVMSMRKTVDPYFHQVGEKVNLTYLNYENEKINLYVYENSTLLKEISLGNEFTIHKRIDLSDLNPGEYSVVLTNEMDIYEESIVIN</sequence>
<feature type="signal peptide" evidence="1">
    <location>
        <begin position="1"/>
        <end position="19"/>
    </location>
</feature>